<evidence type="ECO:0000313" key="3">
    <source>
        <dbReference type="Proteomes" id="UP000265614"/>
    </source>
</evidence>
<accession>A0A3A3YPV3</accession>
<dbReference type="PANTHER" id="PTHR43539:SF78">
    <property type="entry name" value="FLAVIN-CONTAINING MONOOXYGENASE"/>
    <property type="match status" value="1"/>
</dbReference>
<dbReference type="GO" id="GO:0004497">
    <property type="term" value="F:monooxygenase activity"/>
    <property type="evidence" value="ECO:0007669"/>
    <property type="project" value="TreeGrafter"/>
</dbReference>
<dbReference type="GO" id="GO:0050660">
    <property type="term" value="F:flavin adenine dinucleotide binding"/>
    <property type="evidence" value="ECO:0007669"/>
    <property type="project" value="TreeGrafter"/>
</dbReference>
<evidence type="ECO:0000313" key="2">
    <source>
        <dbReference type="EMBL" id="RJK93384.1"/>
    </source>
</evidence>
<dbReference type="OrthoDB" id="9808049at2"/>
<dbReference type="SUPFAM" id="SSF51905">
    <property type="entry name" value="FAD/NAD(P)-binding domain"/>
    <property type="match status" value="2"/>
</dbReference>
<dbReference type="PRINTS" id="PR00411">
    <property type="entry name" value="PNDRDTASEI"/>
</dbReference>
<dbReference type="EMBL" id="QZEZ01000009">
    <property type="protein sequence ID" value="RJK93384.1"/>
    <property type="molecule type" value="Genomic_DNA"/>
</dbReference>
<dbReference type="Gene3D" id="3.50.50.60">
    <property type="entry name" value="FAD/NAD(P)-binding domain"/>
    <property type="match status" value="1"/>
</dbReference>
<dbReference type="Pfam" id="PF13738">
    <property type="entry name" value="Pyr_redox_3"/>
    <property type="match status" value="1"/>
</dbReference>
<organism evidence="2 3">
    <name type="scientific">Vallicoccus soli</name>
    <dbReference type="NCBI Taxonomy" id="2339232"/>
    <lineage>
        <taxon>Bacteria</taxon>
        <taxon>Bacillati</taxon>
        <taxon>Actinomycetota</taxon>
        <taxon>Actinomycetes</taxon>
        <taxon>Motilibacterales</taxon>
        <taxon>Vallicoccaceae</taxon>
        <taxon>Vallicoccus</taxon>
    </lineage>
</organism>
<gene>
    <name evidence="2" type="ORF">D5H78_16265</name>
</gene>
<dbReference type="PRINTS" id="PR00368">
    <property type="entry name" value="FADPNR"/>
</dbReference>
<dbReference type="PANTHER" id="PTHR43539">
    <property type="entry name" value="FLAVIN-BINDING MONOOXYGENASE-LIKE PROTEIN (AFU_ORTHOLOGUE AFUA_4G09220)"/>
    <property type="match status" value="1"/>
</dbReference>
<proteinExistence type="predicted"/>
<dbReference type="InterPro" id="IPR050982">
    <property type="entry name" value="Auxin_biosynth/cation_transpt"/>
</dbReference>
<dbReference type="Proteomes" id="UP000265614">
    <property type="component" value="Unassembled WGS sequence"/>
</dbReference>
<keyword evidence="1" id="KW-0560">Oxidoreductase</keyword>
<sequence>MGPVLDVLVVGAGQAGLAVGRALADRGADLLLVDAAGAVGDSWRARWDSLRLFTSAEHDALPGRAFPAPRGSYPGKDAVAGYLAAYAQGLPVRTGTPVHRLAPAPGGFAAETPTGTVRARQVVVATGPFQVPRVPALAAGLDVPHLHTGAYRRPSDVPGRRVLVVGAANSGLQVALELARAGRVVTVAVGRRLRRVPQRPLGRDLYWWLTRTGLVTRPSDAPGPRIPDVVVGPSWRALGRELALRGRAVAARGRVVELADGPVEADAVVWATGWRTEHGWFDVPGAVRGGRLVHERGAVPVPGLHVLGLPGMRMRGSALLGFVGHDAAWVARRVLAR</sequence>
<evidence type="ECO:0000256" key="1">
    <source>
        <dbReference type="ARBA" id="ARBA00023002"/>
    </source>
</evidence>
<dbReference type="AlphaFoldDB" id="A0A3A3YPV3"/>
<protein>
    <submittedName>
        <fullName evidence="2">Pyridine nucleotide-disulfide oxidoreductase</fullName>
    </submittedName>
</protein>
<keyword evidence="3" id="KW-1185">Reference proteome</keyword>
<reference evidence="2 3" key="1">
    <citation type="submission" date="2018-09" db="EMBL/GenBank/DDBJ databases">
        <title>YIM 75000 draft genome.</title>
        <authorList>
            <person name="Tang S."/>
            <person name="Feng Y."/>
        </authorList>
    </citation>
    <scope>NUCLEOTIDE SEQUENCE [LARGE SCALE GENOMIC DNA]</scope>
    <source>
        <strain evidence="2 3">YIM 75000</strain>
    </source>
</reference>
<name>A0A3A3YPV3_9ACTN</name>
<dbReference type="InterPro" id="IPR036188">
    <property type="entry name" value="FAD/NAD-bd_sf"/>
</dbReference>
<comment type="caution">
    <text evidence="2">The sequence shown here is derived from an EMBL/GenBank/DDBJ whole genome shotgun (WGS) entry which is preliminary data.</text>
</comment>